<dbReference type="EMBL" id="CM027689">
    <property type="protein sequence ID" value="KAG0513431.1"/>
    <property type="molecule type" value="Genomic_DNA"/>
</dbReference>
<feature type="region of interest" description="Disordered" evidence="1">
    <location>
        <begin position="103"/>
        <end position="154"/>
    </location>
</feature>
<feature type="region of interest" description="Disordered" evidence="1">
    <location>
        <begin position="32"/>
        <end position="61"/>
    </location>
</feature>
<reference evidence="2" key="2">
    <citation type="submission" date="2020-10" db="EMBL/GenBank/DDBJ databases">
        <authorList>
            <person name="Cooper E.A."/>
            <person name="Brenton Z.W."/>
            <person name="Flinn B.S."/>
            <person name="Jenkins J."/>
            <person name="Shu S."/>
            <person name="Flowers D."/>
            <person name="Luo F."/>
            <person name="Wang Y."/>
            <person name="Xia P."/>
            <person name="Barry K."/>
            <person name="Daum C."/>
            <person name="Lipzen A."/>
            <person name="Yoshinaga Y."/>
            <person name="Schmutz J."/>
            <person name="Saski C."/>
            <person name="Vermerris W."/>
            <person name="Kresovich S."/>
        </authorList>
    </citation>
    <scope>NUCLEOTIDE SEQUENCE</scope>
</reference>
<organism evidence="2 3">
    <name type="scientific">Sorghum bicolor</name>
    <name type="common">Sorghum</name>
    <name type="synonym">Sorghum vulgare</name>
    <dbReference type="NCBI Taxonomy" id="4558"/>
    <lineage>
        <taxon>Eukaryota</taxon>
        <taxon>Viridiplantae</taxon>
        <taxon>Streptophyta</taxon>
        <taxon>Embryophyta</taxon>
        <taxon>Tracheophyta</taxon>
        <taxon>Spermatophyta</taxon>
        <taxon>Magnoliopsida</taxon>
        <taxon>Liliopsida</taxon>
        <taxon>Poales</taxon>
        <taxon>Poaceae</taxon>
        <taxon>PACMAD clade</taxon>
        <taxon>Panicoideae</taxon>
        <taxon>Andropogonodae</taxon>
        <taxon>Andropogoneae</taxon>
        <taxon>Sorghinae</taxon>
        <taxon>Sorghum</taxon>
    </lineage>
</organism>
<feature type="compositionally biased region" description="Low complexity" evidence="1">
    <location>
        <begin position="173"/>
        <end position="192"/>
    </location>
</feature>
<name>A0A921U0G6_SORBI</name>
<feature type="non-terminal residue" evidence="2">
    <location>
        <position position="275"/>
    </location>
</feature>
<gene>
    <name evidence="2" type="ORF">BDA96_10G101800</name>
</gene>
<sequence length="275" mass="28211">MMEEGQEGWGGLIEERRLASGVIWKVAPESAIQSGLTGRSPAAGGAAGEGLAVERNEEAGVEGDAAPLGTAAMARTRRAVVSDNRGADLPSSHMVDHGWRKDAQAAGSHPTGTGKALEGGGHRGAERLHPPPPRWRRWLPRPPQPPLGSEGGGARRDEVLSAAAAARSAARVVTAAAASARGKPSPAASSAGSGEGSGEGGVWWRKGSTRAQGRRARSCAQGRRARAQGARAQGGRAQGGRAQGRRARAQGGRAQGRRARAQGGRAQGRRARAGW</sequence>
<feature type="compositionally biased region" description="Low complexity" evidence="1">
    <location>
        <begin position="218"/>
        <end position="235"/>
    </location>
</feature>
<accession>A0A921U0G6</accession>
<feature type="compositionally biased region" description="Basic and acidic residues" evidence="1">
    <location>
        <begin position="120"/>
        <end position="129"/>
    </location>
</feature>
<reference evidence="2" key="1">
    <citation type="journal article" date="2019" name="BMC Genomics">
        <title>A new reference genome for Sorghum bicolor reveals high levels of sequence similarity between sweet and grain genotypes: implications for the genetics of sugar metabolism.</title>
        <authorList>
            <person name="Cooper E.A."/>
            <person name="Brenton Z.W."/>
            <person name="Flinn B.S."/>
            <person name="Jenkins J."/>
            <person name="Shu S."/>
            <person name="Flowers D."/>
            <person name="Luo F."/>
            <person name="Wang Y."/>
            <person name="Xia P."/>
            <person name="Barry K."/>
            <person name="Daum C."/>
            <person name="Lipzen A."/>
            <person name="Yoshinaga Y."/>
            <person name="Schmutz J."/>
            <person name="Saski C."/>
            <person name="Vermerris W."/>
            <person name="Kresovich S."/>
        </authorList>
    </citation>
    <scope>NUCLEOTIDE SEQUENCE</scope>
</reference>
<dbReference type="AlphaFoldDB" id="A0A921U0G6"/>
<evidence type="ECO:0000313" key="2">
    <source>
        <dbReference type="EMBL" id="KAG0513431.1"/>
    </source>
</evidence>
<protein>
    <submittedName>
        <fullName evidence="2">Uncharacterized protein</fullName>
    </submittedName>
</protein>
<dbReference type="Proteomes" id="UP000807115">
    <property type="component" value="Chromosome 10"/>
</dbReference>
<feature type="region of interest" description="Disordered" evidence="1">
    <location>
        <begin position="173"/>
        <end position="275"/>
    </location>
</feature>
<comment type="caution">
    <text evidence="2">The sequence shown here is derived from an EMBL/GenBank/DDBJ whole genome shotgun (WGS) entry which is preliminary data.</text>
</comment>
<evidence type="ECO:0000256" key="1">
    <source>
        <dbReference type="SAM" id="MobiDB-lite"/>
    </source>
</evidence>
<proteinExistence type="predicted"/>
<evidence type="ECO:0000313" key="3">
    <source>
        <dbReference type="Proteomes" id="UP000807115"/>
    </source>
</evidence>